<evidence type="ECO:0000313" key="3">
    <source>
        <dbReference type="Proteomes" id="UP000886595"/>
    </source>
</evidence>
<proteinExistence type="predicted"/>
<evidence type="ECO:0000256" key="1">
    <source>
        <dbReference type="SAM" id="MobiDB-lite"/>
    </source>
</evidence>
<evidence type="ECO:0000313" key="2">
    <source>
        <dbReference type="EMBL" id="KAG2265071.1"/>
    </source>
</evidence>
<protein>
    <submittedName>
        <fullName evidence="2">Uncharacterized protein</fullName>
    </submittedName>
</protein>
<dbReference type="AlphaFoldDB" id="A0A8X7U6P2"/>
<name>A0A8X7U6P2_BRACI</name>
<accession>A0A8X7U6P2</accession>
<dbReference type="EMBL" id="JAAMPC010000014">
    <property type="protein sequence ID" value="KAG2265071.1"/>
    <property type="molecule type" value="Genomic_DNA"/>
</dbReference>
<feature type="region of interest" description="Disordered" evidence="1">
    <location>
        <begin position="1"/>
        <end position="47"/>
    </location>
</feature>
<feature type="non-terminal residue" evidence="2">
    <location>
        <position position="148"/>
    </location>
</feature>
<keyword evidence="3" id="KW-1185">Reference proteome</keyword>
<sequence length="148" mass="15695">MVNPWKVNSSASAFNPPSFSIGEPVPDPPDRPDPASPLSPVQFPHLSSTTKIVSKTSSSLKKALKTHVIPTTAPAENSFSSSVLAHGILDLKVSKVAQIVLDSAPTSKSETQTATDQNSETFKTFSQNYTIILPKSSSPPPPSQTEPL</sequence>
<dbReference type="Proteomes" id="UP000886595">
    <property type="component" value="Unassembled WGS sequence"/>
</dbReference>
<comment type="caution">
    <text evidence="2">The sequence shown here is derived from an EMBL/GenBank/DDBJ whole genome shotgun (WGS) entry which is preliminary data.</text>
</comment>
<reference evidence="2 3" key="1">
    <citation type="submission" date="2020-02" db="EMBL/GenBank/DDBJ databases">
        <authorList>
            <person name="Ma Q."/>
            <person name="Huang Y."/>
            <person name="Song X."/>
            <person name="Pei D."/>
        </authorList>
    </citation>
    <scope>NUCLEOTIDE SEQUENCE [LARGE SCALE GENOMIC DNA]</scope>
    <source>
        <strain evidence="2">Sxm20200214</strain>
        <tissue evidence="2">Leaf</tissue>
    </source>
</reference>
<feature type="compositionally biased region" description="Low complexity" evidence="1">
    <location>
        <begin position="8"/>
        <end position="20"/>
    </location>
</feature>
<organism evidence="2 3">
    <name type="scientific">Brassica carinata</name>
    <name type="common">Ethiopian mustard</name>
    <name type="synonym">Abyssinian cabbage</name>
    <dbReference type="NCBI Taxonomy" id="52824"/>
    <lineage>
        <taxon>Eukaryota</taxon>
        <taxon>Viridiplantae</taxon>
        <taxon>Streptophyta</taxon>
        <taxon>Embryophyta</taxon>
        <taxon>Tracheophyta</taxon>
        <taxon>Spermatophyta</taxon>
        <taxon>Magnoliopsida</taxon>
        <taxon>eudicotyledons</taxon>
        <taxon>Gunneridae</taxon>
        <taxon>Pentapetalae</taxon>
        <taxon>rosids</taxon>
        <taxon>malvids</taxon>
        <taxon>Brassicales</taxon>
        <taxon>Brassicaceae</taxon>
        <taxon>Brassiceae</taxon>
        <taxon>Brassica</taxon>
    </lineage>
</organism>
<gene>
    <name evidence="2" type="ORF">Bca52824_072150</name>
</gene>